<feature type="transmembrane region" description="Helical" evidence="8">
    <location>
        <begin position="41"/>
        <end position="60"/>
    </location>
</feature>
<keyword evidence="11" id="KW-1185">Reference proteome</keyword>
<keyword evidence="7 8" id="KW-0472">Membrane</keyword>
<accession>A0A1Z4C1I1</accession>
<evidence type="ECO:0000256" key="1">
    <source>
        <dbReference type="ARBA" id="ARBA00004651"/>
    </source>
</evidence>
<protein>
    <submittedName>
        <fullName evidence="10">Exosortase A</fullName>
    </submittedName>
</protein>
<dbReference type="GO" id="GO:0008233">
    <property type="term" value="F:peptidase activity"/>
    <property type="evidence" value="ECO:0007669"/>
    <property type="project" value="UniProtKB-KW"/>
</dbReference>
<organism evidence="10 11">
    <name type="scientific">Methylovulum psychrotolerans</name>
    <dbReference type="NCBI Taxonomy" id="1704499"/>
    <lineage>
        <taxon>Bacteria</taxon>
        <taxon>Pseudomonadati</taxon>
        <taxon>Pseudomonadota</taxon>
        <taxon>Gammaproteobacteria</taxon>
        <taxon>Methylococcales</taxon>
        <taxon>Methylococcaceae</taxon>
        <taxon>Methylovulum</taxon>
    </lineage>
</organism>
<keyword evidence="3" id="KW-0645">Protease</keyword>
<feature type="transmembrane region" description="Helical" evidence="8">
    <location>
        <begin position="100"/>
        <end position="118"/>
    </location>
</feature>
<comment type="subcellular location">
    <subcellularLocation>
        <location evidence="1">Cell membrane</location>
        <topology evidence="1">Multi-pass membrane protein</topology>
    </subcellularLocation>
</comment>
<proteinExistence type="predicted"/>
<dbReference type="NCBIfam" id="TIGR02602">
    <property type="entry name" value="8TM_EpsH"/>
    <property type="match status" value="1"/>
</dbReference>
<name>A0A1Z4C1I1_9GAMM</name>
<gene>
    <name evidence="10" type="ORF">CEK71_15775</name>
</gene>
<dbReference type="AlphaFoldDB" id="A0A1Z4C1I1"/>
<feature type="transmembrane region" description="Helical" evidence="8">
    <location>
        <begin position="321"/>
        <end position="340"/>
    </location>
</feature>
<dbReference type="EMBL" id="CP022129">
    <property type="protein sequence ID" value="ASF47402.1"/>
    <property type="molecule type" value="Genomic_DNA"/>
</dbReference>
<dbReference type="Pfam" id="PF11984">
    <property type="entry name" value="DUF3485"/>
    <property type="match status" value="1"/>
</dbReference>
<dbReference type="NCBIfam" id="TIGR02914">
    <property type="entry name" value="EpsI_fam"/>
    <property type="match status" value="1"/>
</dbReference>
<feature type="transmembrane region" description="Helical" evidence="8">
    <location>
        <begin position="279"/>
        <end position="300"/>
    </location>
</feature>
<feature type="transmembrane region" description="Helical" evidence="8">
    <location>
        <begin position="130"/>
        <end position="163"/>
    </location>
</feature>
<evidence type="ECO:0000313" key="11">
    <source>
        <dbReference type="Proteomes" id="UP000197019"/>
    </source>
</evidence>
<keyword evidence="4 8" id="KW-0812">Transmembrane</keyword>
<dbReference type="InterPro" id="IPR019127">
    <property type="entry name" value="Exosortase"/>
</dbReference>
<dbReference type="InterPro" id="IPR017540">
    <property type="entry name" value="Exosortase-1"/>
</dbReference>
<keyword evidence="5" id="KW-0378">Hydrolase</keyword>
<evidence type="ECO:0000256" key="3">
    <source>
        <dbReference type="ARBA" id="ARBA00022670"/>
    </source>
</evidence>
<feature type="transmembrane region" description="Helical" evidence="8">
    <location>
        <begin position="72"/>
        <end position="88"/>
    </location>
</feature>
<sequence>MSKTTAYSWTYLLCSIPSKWFYGVRAHANSLRHLPNGWSRTLGYLLLLVLLSGGCFFGTWSSIIEIWARSKTYTHGFVIVPISLWLIWSRRDYYLRLVPTVAYSPLLAVLAGGFLWLCGDLSHIVIIKQVAAVAMLVAGIWVVLGHTVTLSLSFPLLFLFFMVPMGEELIPALIEFTTTFTVKLIRLTGLPVYRDGHYFTLTSGSWSVIEACSGISYLIASVTLGFVFAYLNYSHYWKRVLFMLLSVVVPIVANGFRAYMIVMIGHLSDMTLAVGVDHLVYGGVFFGVVMLLLFYLGSFWRDPPFTPIAIVPRKASVSSTPQQLAVSVLLLAGFGIWQPLAATLLDKQGQLALPAYVATQALGDWRQTADPKWLWEPKFPRAAEHSKAFYSDSHGNSVGLYYASFGKEEQGAELVNSENALVSAVESRRLRISATDTLAFALGQQTVTLNVTVLKENSGQVLVVMDSYQLSGEISNNRYWVKARQLVKHLSGDTSPELKLVLWVQPDNDDIASAKRLLTGFLTAWLKQQSI</sequence>
<dbReference type="NCBIfam" id="TIGR03109">
    <property type="entry name" value="exosort_XrtA"/>
    <property type="match status" value="1"/>
</dbReference>
<reference evidence="10 11" key="1">
    <citation type="submission" date="2017-06" db="EMBL/GenBank/DDBJ databases">
        <title>Genome Sequencing of the methanotroph Methylovulum psychrotolerants str. HV10-M2 isolated from a high-altitude environment.</title>
        <authorList>
            <person name="Mateos-Rivera A."/>
        </authorList>
    </citation>
    <scope>NUCLEOTIDE SEQUENCE [LARGE SCALE GENOMIC DNA]</scope>
    <source>
        <strain evidence="10 11">HV10_M2</strain>
    </source>
</reference>
<dbReference type="Pfam" id="PF09721">
    <property type="entry name" value="Exosortase_EpsH"/>
    <property type="match status" value="1"/>
</dbReference>
<dbReference type="KEGG" id="mpsy:CEK71_15775"/>
<feature type="transmembrane region" description="Helical" evidence="8">
    <location>
        <begin position="215"/>
        <end position="233"/>
    </location>
</feature>
<feature type="domain" description="Methanolan biosynthesis EpsI" evidence="9">
    <location>
        <begin position="330"/>
        <end position="527"/>
    </location>
</feature>
<evidence type="ECO:0000313" key="10">
    <source>
        <dbReference type="EMBL" id="ASF47402.1"/>
    </source>
</evidence>
<evidence type="ECO:0000256" key="4">
    <source>
        <dbReference type="ARBA" id="ARBA00022692"/>
    </source>
</evidence>
<dbReference type="NCBIfam" id="TIGR04178">
    <property type="entry name" value="exo_archaeo"/>
    <property type="match status" value="1"/>
</dbReference>
<dbReference type="OrthoDB" id="9797363at2"/>
<evidence type="ECO:0000256" key="5">
    <source>
        <dbReference type="ARBA" id="ARBA00022801"/>
    </source>
</evidence>
<dbReference type="InterPro" id="IPR026392">
    <property type="entry name" value="Exo/Archaeosortase_dom"/>
</dbReference>
<evidence type="ECO:0000256" key="7">
    <source>
        <dbReference type="ARBA" id="ARBA00023136"/>
    </source>
</evidence>
<dbReference type="RefSeq" id="WP_088620274.1">
    <property type="nucleotide sequence ID" value="NZ_CP022129.1"/>
</dbReference>
<dbReference type="GO" id="GO:0006508">
    <property type="term" value="P:proteolysis"/>
    <property type="evidence" value="ECO:0007669"/>
    <property type="project" value="UniProtKB-KW"/>
</dbReference>
<dbReference type="InterPro" id="IPR013426">
    <property type="entry name" value="EpsH-like"/>
</dbReference>
<evidence type="ECO:0000259" key="9">
    <source>
        <dbReference type="Pfam" id="PF11984"/>
    </source>
</evidence>
<evidence type="ECO:0000256" key="8">
    <source>
        <dbReference type="SAM" id="Phobius"/>
    </source>
</evidence>
<dbReference type="Proteomes" id="UP000197019">
    <property type="component" value="Chromosome"/>
</dbReference>
<keyword evidence="6 8" id="KW-1133">Transmembrane helix</keyword>
<keyword evidence="2" id="KW-1003">Cell membrane</keyword>
<evidence type="ECO:0000256" key="2">
    <source>
        <dbReference type="ARBA" id="ARBA00022475"/>
    </source>
</evidence>
<dbReference type="InterPro" id="IPR014263">
    <property type="entry name" value="Methanolan_biosynth_EpsI"/>
</dbReference>
<dbReference type="GO" id="GO:0005886">
    <property type="term" value="C:plasma membrane"/>
    <property type="evidence" value="ECO:0007669"/>
    <property type="project" value="UniProtKB-SubCell"/>
</dbReference>
<feature type="transmembrane region" description="Helical" evidence="8">
    <location>
        <begin position="240"/>
        <end position="267"/>
    </location>
</feature>
<evidence type="ECO:0000256" key="6">
    <source>
        <dbReference type="ARBA" id="ARBA00022989"/>
    </source>
</evidence>